<dbReference type="PANTHER" id="PTHR13360">
    <property type="entry name" value="ACTIVATING SIGNAL COINTEGRATOR 1 COMPLEX SUBUNIT 1"/>
    <property type="match status" value="1"/>
</dbReference>
<dbReference type="PANTHER" id="PTHR13360:SF1">
    <property type="entry name" value="ACTIVATING SIGNAL COINTEGRATOR 1 COMPLEX SUBUNIT 1"/>
    <property type="match status" value="1"/>
</dbReference>
<feature type="region of interest" description="Disordered" evidence="1">
    <location>
        <begin position="124"/>
        <end position="151"/>
    </location>
</feature>
<sequence length="381" mass="41380">MSSEPTLPSEATAPGLESGSANASSRKRGTPRKGKEPHRAPECFKGRVNEKKQQKGKDPKIRPTHFIALPLNHHESLRNDIASFHSSLLAHDPPIQGLDKSIVIDPRRIHLTLGAMALEKDIQETTPPQQPASNGGEPLEQAGTPAEADEENAPKLTISSALALLESLKPQISTILTSSGTTESKKVYIPLDVLDVFPPGSTEKANVLWVGPDHKKQKVSRNEEWKVLWRICDLIHTTFKSQNYITDARPLKLHCTILNTSHRKPRRGGGFSFKEVGETTEALESFGVNDIEISGLNLDNEVKEGSASQPGSTILSSAPTAAHVDDIVASPRPANTPRRWPKSSPIPVNLGSWEVGTAELWVMGSRGANNEYVSVGGIKLE</sequence>
<proteinExistence type="predicted"/>
<dbReference type="Proteomes" id="UP000541558">
    <property type="component" value="Unassembled WGS sequence"/>
</dbReference>
<accession>A0A8H5AUH1</accession>
<dbReference type="Gene3D" id="3.90.1140.10">
    <property type="entry name" value="Cyclic phosphodiesterase"/>
    <property type="match status" value="1"/>
</dbReference>
<dbReference type="GO" id="GO:0006307">
    <property type="term" value="P:DNA alkylation repair"/>
    <property type="evidence" value="ECO:0007669"/>
    <property type="project" value="InterPro"/>
</dbReference>
<feature type="region of interest" description="Disordered" evidence="1">
    <location>
        <begin position="1"/>
        <end position="63"/>
    </location>
</feature>
<dbReference type="InterPro" id="IPR019510">
    <property type="entry name" value="AKAP7-like_phosphoesterase"/>
</dbReference>
<dbReference type="GO" id="GO:0006355">
    <property type="term" value="P:regulation of DNA-templated transcription"/>
    <property type="evidence" value="ECO:0007669"/>
    <property type="project" value="TreeGrafter"/>
</dbReference>
<evidence type="ECO:0000313" key="4">
    <source>
        <dbReference type="Proteomes" id="UP000541558"/>
    </source>
</evidence>
<dbReference type="EMBL" id="JAACJK010000228">
    <property type="protein sequence ID" value="KAF5311194.1"/>
    <property type="molecule type" value="Genomic_DNA"/>
</dbReference>
<gene>
    <name evidence="3" type="ORF">D9611_013025</name>
</gene>
<evidence type="ECO:0000259" key="2">
    <source>
        <dbReference type="Pfam" id="PF10469"/>
    </source>
</evidence>
<organism evidence="3 4">
    <name type="scientific">Ephemerocybe angulata</name>
    <dbReference type="NCBI Taxonomy" id="980116"/>
    <lineage>
        <taxon>Eukaryota</taxon>
        <taxon>Fungi</taxon>
        <taxon>Dikarya</taxon>
        <taxon>Basidiomycota</taxon>
        <taxon>Agaricomycotina</taxon>
        <taxon>Agaricomycetes</taxon>
        <taxon>Agaricomycetidae</taxon>
        <taxon>Agaricales</taxon>
        <taxon>Agaricineae</taxon>
        <taxon>Psathyrellaceae</taxon>
        <taxon>Ephemerocybe</taxon>
    </lineage>
</organism>
<comment type="caution">
    <text evidence="3">The sequence shown here is derived from an EMBL/GenBank/DDBJ whole genome shotgun (WGS) entry which is preliminary data.</text>
</comment>
<evidence type="ECO:0000313" key="3">
    <source>
        <dbReference type="EMBL" id="KAF5311194.1"/>
    </source>
</evidence>
<feature type="compositionally biased region" description="Polar residues" evidence="1">
    <location>
        <begin position="124"/>
        <end position="133"/>
    </location>
</feature>
<protein>
    <recommendedName>
        <fullName evidence="2">A-kinase anchor protein 7-like phosphoesterase domain-containing protein</fullName>
    </recommendedName>
</protein>
<name>A0A8H5AUH1_9AGAR</name>
<dbReference type="OrthoDB" id="277832at2759"/>
<feature type="domain" description="A-kinase anchor protein 7-like phosphoesterase" evidence="2">
    <location>
        <begin position="159"/>
        <end position="268"/>
    </location>
</feature>
<dbReference type="InterPro" id="IPR009210">
    <property type="entry name" value="ASCC1"/>
</dbReference>
<dbReference type="Pfam" id="PF10469">
    <property type="entry name" value="AKAP7_NLS"/>
    <property type="match status" value="2"/>
</dbReference>
<evidence type="ECO:0000256" key="1">
    <source>
        <dbReference type="SAM" id="MobiDB-lite"/>
    </source>
</evidence>
<keyword evidence="4" id="KW-1185">Reference proteome</keyword>
<feature type="compositionally biased region" description="Basic and acidic residues" evidence="1">
    <location>
        <begin position="33"/>
        <end position="61"/>
    </location>
</feature>
<dbReference type="AlphaFoldDB" id="A0A8H5AUH1"/>
<reference evidence="3 4" key="1">
    <citation type="journal article" date="2020" name="ISME J.">
        <title>Uncovering the hidden diversity of litter-decomposition mechanisms in mushroom-forming fungi.</title>
        <authorList>
            <person name="Floudas D."/>
            <person name="Bentzer J."/>
            <person name="Ahren D."/>
            <person name="Johansson T."/>
            <person name="Persson P."/>
            <person name="Tunlid A."/>
        </authorList>
    </citation>
    <scope>NUCLEOTIDE SEQUENCE [LARGE SCALE GENOMIC DNA]</scope>
    <source>
        <strain evidence="3 4">CBS 175.51</strain>
    </source>
</reference>
<feature type="domain" description="A-kinase anchor protein 7-like phosphoesterase" evidence="2">
    <location>
        <begin position="63"/>
        <end position="123"/>
    </location>
</feature>
<dbReference type="GO" id="GO:0005634">
    <property type="term" value="C:nucleus"/>
    <property type="evidence" value="ECO:0007669"/>
    <property type="project" value="TreeGrafter"/>
</dbReference>